<sequence length="60" mass="7327">MTRDKLLNFLEKIGYKYNSHTSRLEKKGSNREYIFSTFTNTVFVYENNKHVFTYRSFTNF</sequence>
<dbReference type="AlphaFoldDB" id="A0A6M3LC71"/>
<name>A0A6M3LC71_9ZZZZ</name>
<organism evidence="1">
    <name type="scientific">viral metagenome</name>
    <dbReference type="NCBI Taxonomy" id="1070528"/>
    <lineage>
        <taxon>unclassified sequences</taxon>
        <taxon>metagenomes</taxon>
        <taxon>organismal metagenomes</taxon>
    </lineage>
</organism>
<accession>A0A6M3LC71</accession>
<protein>
    <submittedName>
        <fullName evidence="1">Uncharacterized protein</fullName>
    </submittedName>
</protein>
<dbReference type="EMBL" id="MT143057">
    <property type="protein sequence ID" value="QJA92320.1"/>
    <property type="molecule type" value="Genomic_DNA"/>
</dbReference>
<proteinExistence type="predicted"/>
<reference evidence="1" key="1">
    <citation type="submission" date="2020-03" db="EMBL/GenBank/DDBJ databases">
        <title>The deep terrestrial virosphere.</title>
        <authorList>
            <person name="Holmfeldt K."/>
            <person name="Nilsson E."/>
            <person name="Simone D."/>
            <person name="Lopez-Fernandez M."/>
            <person name="Wu X."/>
            <person name="de Brujin I."/>
            <person name="Lundin D."/>
            <person name="Andersson A."/>
            <person name="Bertilsson S."/>
            <person name="Dopson M."/>
        </authorList>
    </citation>
    <scope>NUCLEOTIDE SEQUENCE</scope>
    <source>
        <strain evidence="1">MM415B04733</strain>
    </source>
</reference>
<gene>
    <name evidence="1" type="ORF">MM415B04733_0005</name>
</gene>
<evidence type="ECO:0000313" key="1">
    <source>
        <dbReference type="EMBL" id="QJA92320.1"/>
    </source>
</evidence>